<evidence type="ECO:0000313" key="4">
    <source>
        <dbReference type="Proteomes" id="UP000741360"/>
    </source>
</evidence>
<accession>A0A932LYM6</accession>
<dbReference type="GO" id="GO:0016787">
    <property type="term" value="F:hydrolase activity"/>
    <property type="evidence" value="ECO:0007669"/>
    <property type="project" value="InterPro"/>
</dbReference>
<feature type="domain" description="Amidohydrolase-related" evidence="2">
    <location>
        <begin position="3"/>
        <end position="311"/>
    </location>
</feature>
<gene>
    <name evidence="3" type="ORF">HYY65_00400</name>
</gene>
<reference evidence="3" key="1">
    <citation type="submission" date="2020-07" db="EMBL/GenBank/DDBJ databases">
        <title>Huge and variable diversity of episymbiotic CPR bacteria and DPANN archaea in groundwater ecosystems.</title>
        <authorList>
            <person name="He C.Y."/>
            <person name="Keren R."/>
            <person name="Whittaker M."/>
            <person name="Farag I.F."/>
            <person name="Doudna J."/>
            <person name="Cate J.H.D."/>
            <person name="Banfield J.F."/>
        </authorList>
    </citation>
    <scope>NUCLEOTIDE SEQUENCE</scope>
    <source>
        <strain evidence="3">NC_groundwater_717_Ag_S-0.2um_59_8</strain>
    </source>
</reference>
<dbReference type="AlphaFoldDB" id="A0A932LYM6"/>
<dbReference type="Pfam" id="PF04909">
    <property type="entry name" value="Amidohydro_2"/>
    <property type="match status" value="1"/>
</dbReference>
<name>A0A932LYM6_UNCTE</name>
<dbReference type="EMBL" id="JACPSX010000006">
    <property type="protein sequence ID" value="MBI3013537.1"/>
    <property type="molecule type" value="Genomic_DNA"/>
</dbReference>
<evidence type="ECO:0000259" key="2">
    <source>
        <dbReference type="Pfam" id="PF04909"/>
    </source>
</evidence>
<dbReference type="InterPro" id="IPR006680">
    <property type="entry name" value="Amidohydro-rel"/>
</dbReference>
<dbReference type="InterPro" id="IPR032466">
    <property type="entry name" value="Metal_Hydrolase"/>
</dbReference>
<dbReference type="GO" id="GO:0016831">
    <property type="term" value="F:carboxy-lyase activity"/>
    <property type="evidence" value="ECO:0007669"/>
    <property type="project" value="InterPro"/>
</dbReference>
<dbReference type="GO" id="GO:0005737">
    <property type="term" value="C:cytoplasm"/>
    <property type="evidence" value="ECO:0007669"/>
    <property type="project" value="TreeGrafter"/>
</dbReference>
<proteinExistence type="predicted"/>
<organism evidence="3 4">
    <name type="scientific">Tectimicrobiota bacterium</name>
    <dbReference type="NCBI Taxonomy" id="2528274"/>
    <lineage>
        <taxon>Bacteria</taxon>
        <taxon>Pseudomonadati</taxon>
        <taxon>Nitrospinota/Tectimicrobiota group</taxon>
        <taxon>Candidatus Tectimicrobiota</taxon>
    </lineage>
</organism>
<evidence type="ECO:0000313" key="3">
    <source>
        <dbReference type="EMBL" id="MBI3013537.1"/>
    </source>
</evidence>
<dbReference type="GO" id="GO:0019748">
    <property type="term" value="P:secondary metabolic process"/>
    <property type="evidence" value="ECO:0007669"/>
    <property type="project" value="TreeGrafter"/>
</dbReference>
<keyword evidence="1" id="KW-0456">Lyase</keyword>
<dbReference type="Gene3D" id="3.20.20.140">
    <property type="entry name" value="Metal-dependent hydrolases"/>
    <property type="match status" value="1"/>
</dbReference>
<comment type="caution">
    <text evidence="3">The sequence shown here is derived from an EMBL/GenBank/DDBJ whole genome shotgun (WGS) entry which is preliminary data.</text>
</comment>
<dbReference type="PANTHER" id="PTHR21240">
    <property type="entry name" value="2-AMINO-3-CARBOXYLMUCONATE-6-SEMIALDEHYDE DECARBOXYLASE"/>
    <property type="match status" value="1"/>
</dbReference>
<dbReference type="PANTHER" id="PTHR21240:SF28">
    <property type="entry name" value="ISO-OROTATE DECARBOXYLASE (EUROFUNG)"/>
    <property type="match status" value="1"/>
</dbReference>
<dbReference type="SUPFAM" id="SSF51556">
    <property type="entry name" value="Metallo-dependent hydrolases"/>
    <property type="match status" value="1"/>
</dbReference>
<evidence type="ECO:0000256" key="1">
    <source>
        <dbReference type="ARBA" id="ARBA00023239"/>
    </source>
</evidence>
<protein>
    <submittedName>
        <fullName evidence="3">Amidohydrolase</fullName>
    </submittedName>
</protein>
<dbReference type="Proteomes" id="UP000741360">
    <property type="component" value="Unassembled WGS sequence"/>
</dbReference>
<dbReference type="InterPro" id="IPR032465">
    <property type="entry name" value="ACMSD"/>
</dbReference>
<sequence length="311" mass="35415">MIIDTHFHAFPAKFLDMVPEASKGDPRGVGFHSFTYEEYIGHLDGYGIDIGVLSNPAGGVEVGFNRKRALDLAVLCNDAYAEYCSRYPERLKWFARIPLVHMDDALTELHRCMKDLGAHGVVLPTNIGGEKSLDDPEYRPFWAEATRYDVPIFLHPHNALCHPRWHKYSLQQKLNWPADSTLALSRLVLSGIFDRHPQLKLIGAHLGGMTLMYLDRLNWWEGNPECAGTPEDYFKKIYYDIAGPVRAAAIRFVCDTVGTDQVLFGGDYPHGRGGRDDQFYPMALKAMAELDLPFEDKEKIFYKNALRIFRF</sequence>